<dbReference type="Pfam" id="PF13581">
    <property type="entry name" value="HATPase_c_2"/>
    <property type="match status" value="1"/>
</dbReference>
<reference evidence="5" key="1">
    <citation type="journal article" date="2019" name="Int. J. Syst. Evol. Microbiol.">
        <title>The Global Catalogue of Microorganisms (GCM) 10K type strain sequencing project: providing services to taxonomists for standard genome sequencing and annotation.</title>
        <authorList>
            <consortium name="The Broad Institute Genomics Platform"/>
            <consortium name="The Broad Institute Genome Sequencing Center for Infectious Disease"/>
            <person name="Wu L."/>
            <person name="Ma J."/>
        </authorList>
    </citation>
    <scope>NUCLEOTIDE SEQUENCE [LARGE SCALE GENOMIC DNA]</scope>
    <source>
        <strain evidence="5">JCM 13004</strain>
    </source>
</reference>
<evidence type="ECO:0000313" key="5">
    <source>
        <dbReference type="Proteomes" id="UP001500037"/>
    </source>
</evidence>
<dbReference type="PANTHER" id="PTHR35526:SF3">
    <property type="entry name" value="ANTI-SIGMA-F FACTOR RSBW"/>
    <property type="match status" value="1"/>
</dbReference>
<feature type="domain" description="Histidine kinase/HSP90-like ATPase" evidence="3">
    <location>
        <begin position="22"/>
        <end position="130"/>
    </location>
</feature>
<keyword evidence="1" id="KW-0808">Transferase</keyword>
<keyword evidence="5" id="KW-1185">Reference proteome</keyword>
<proteinExistence type="predicted"/>
<keyword evidence="1" id="KW-0418">Kinase</keyword>
<evidence type="ECO:0000256" key="2">
    <source>
        <dbReference type="SAM" id="MobiDB-lite"/>
    </source>
</evidence>
<gene>
    <name evidence="4" type="ORF">GCM10009665_33600</name>
</gene>
<dbReference type="Proteomes" id="UP001500037">
    <property type="component" value="Unassembled WGS sequence"/>
</dbReference>
<name>A0ABP4GYY2_9ACTN</name>
<dbReference type="InterPro" id="IPR003594">
    <property type="entry name" value="HATPase_dom"/>
</dbReference>
<comment type="caution">
    <text evidence="4">The sequence shown here is derived from an EMBL/GenBank/DDBJ whole genome shotgun (WGS) entry which is preliminary data.</text>
</comment>
<dbReference type="InterPro" id="IPR050267">
    <property type="entry name" value="Anti-sigma-factor_SerPK"/>
</dbReference>
<dbReference type="RefSeq" id="WP_344442428.1">
    <property type="nucleotide sequence ID" value="NZ_BAAALF010000051.1"/>
</dbReference>
<accession>A0ABP4GYY2</accession>
<evidence type="ECO:0000313" key="4">
    <source>
        <dbReference type="EMBL" id="GAA1240006.1"/>
    </source>
</evidence>
<dbReference type="CDD" id="cd16936">
    <property type="entry name" value="HATPase_RsbW-like"/>
    <property type="match status" value="1"/>
</dbReference>
<evidence type="ECO:0000259" key="3">
    <source>
        <dbReference type="Pfam" id="PF13581"/>
    </source>
</evidence>
<dbReference type="PANTHER" id="PTHR35526">
    <property type="entry name" value="ANTI-SIGMA-F FACTOR RSBW-RELATED"/>
    <property type="match status" value="1"/>
</dbReference>
<organism evidence="4 5">
    <name type="scientific">Kitasatospora nipponensis</name>
    <dbReference type="NCBI Taxonomy" id="258049"/>
    <lineage>
        <taxon>Bacteria</taxon>
        <taxon>Bacillati</taxon>
        <taxon>Actinomycetota</taxon>
        <taxon>Actinomycetes</taxon>
        <taxon>Kitasatosporales</taxon>
        <taxon>Streptomycetaceae</taxon>
        <taxon>Kitasatospora</taxon>
    </lineage>
</organism>
<feature type="region of interest" description="Disordered" evidence="2">
    <location>
        <begin position="144"/>
        <end position="176"/>
    </location>
</feature>
<sequence>MTPSERPRAAEHSDETHRTLVFPPRPECVRQVRRMVTAALRDWRLEHLRDDAELLASELATNAIQHARDEWPIRLAVVRHETSLSLAARGHSLGAPRTGAATSDQENGRGLLLIAHIAGSWHCEVHPDGSKTVSCHLVLPTSDREEAAVPQQRQHPAASTSAHEDPRPHAVAPPRT</sequence>
<protein>
    <recommendedName>
        <fullName evidence="3">Histidine kinase/HSP90-like ATPase domain-containing protein</fullName>
    </recommendedName>
</protein>
<evidence type="ECO:0000256" key="1">
    <source>
        <dbReference type="ARBA" id="ARBA00022527"/>
    </source>
</evidence>
<dbReference type="EMBL" id="BAAALF010000051">
    <property type="protein sequence ID" value="GAA1240006.1"/>
    <property type="molecule type" value="Genomic_DNA"/>
</dbReference>
<dbReference type="InterPro" id="IPR036890">
    <property type="entry name" value="HATPase_C_sf"/>
</dbReference>
<dbReference type="Gene3D" id="3.30.565.10">
    <property type="entry name" value="Histidine kinase-like ATPase, C-terminal domain"/>
    <property type="match status" value="1"/>
</dbReference>
<feature type="compositionally biased region" description="Polar residues" evidence="2">
    <location>
        <begin position="151"/>
        <end position="161"/>
    </location>
</feature>
<keyword evidence="1" id="KW-0723">Serine/threonine-protein kinase</keyword>
<dbReference type="SUPFAM" id="SSF55874">
    <property type="entry name" value="ATPase domain of HSP90 chaperone/DNA topoisomerase II/histidine kinase"/>
    <property type="match status" value="1"/>
</dbReference>